<dbReference type="EMBL" id="JAHPRE010000101">
    <property type="protein sequence ID" value="MCU4398511.1"/>
    <property type="molecule type" value="Genomic_DNA"/>
</dbReference>
<organism evidence="1 2">
    <name type="scientific">Acinetobacter junii</name>
    <dbReference type="NCBI Taxonomy" id="40215"/>
    <lineage>
        <taxon>Bacteria</taxon>
        <taxon>Pseudomonadati</taxon>
        <taxon>Pseudomonadota</taxon>
        <taxon>Gammaproteobacteria</taxon>
        <taxon>Moraxellales</taxon>
        <taxon>Moraxellaceae</taxon>
        <taxon>Acinetobacter</taxon>
    </lineage>
</organism>
<proteinExistence type="predicted"/>
<dbReference type="AlphaFoldDB" id="A0AAW5RHE2"/>
<comment type="caution">
    <text evidence="1">The sequence shown here is derived from an EMBL/GenBank/DDBJ whole genome shotgun (WGS) entry which is preliminary data.</text>
</comment>
<sequence length="460" mass="52694">MTNYSIPYHDVDILIPAQRFEVKFNYTSSQMPNFIDSMIMRLLRISPMSADSVANFLGLNQRESRIVLDQLITNNEIELKKDDLFHLTNKSMKYFTTVDSIPKVASILEHTQNLMYELTNFNFIPEKPDNNMYGLKLIASNSNAANSENIVRDRFQKQFYQLVEDEVITLKKMDGRPSIYKMGTVKKVKDCTVRKSLDLNIDANAEPQAIKVFDSIMSEELREKTYQVLGQSKKGNNIKDIVDNLDGFEEFNLQQYFKDGRFLASVALFNSLNIIESSGDESNHQFIGPCYSQGNAKIILNKIKEIIATGRLVQNIYWLAPDDAFWGKSLRFNTFVGALGQLKNKQNVELKLKCFLPMNNEQDKASIINYRKIIAKDHQKYFYGIKEGLLAGNFEMLVVENEFAVVILHVLDSEAEYLTSFPIGSMSNNKSMVNSLVNLFDAWQRPKEENGISFGPVFKK</sequence>
<name>A0AAW5RHE2_ACIJU</name>
<protein>
    <submittedName>
        <fullName evidence="1">Uncharacterized protein</fullName>
    </submittedName>
</protein>
<accession>A0AAW5RHE2</accession>
<reference evidence="1" key="1">
    <citation type="submission" date="2021-06" db="EMBL/GenBank/DDBJ databases">
        <title>Propagation of a rapidly emergent carbapenem-resistant Acinetobacter baumannii lineage by various extra-hospital transmission networks.</title>
        <authorList>
            <person name="Calix J."/>
        </authorList>
    </citation>
    <scope>NUCLEOTIDE SEQUENCE</scope>
    <source>
        <strain evidence="1">WU_MDCI_Aw63</strain>
    </source>
</reference>
<dbReference type="Proteomes" id="UP001208534">
    <property type="component" value="Unassembled WGS sequence"/>
</dbReference>
<dbReference type="RefSeq" id="WP_168390291.1">
    <property type="nucleotide sequence ID" value="NZ_JAHPRE010000101.1"/>
</dbReference>
<evidence type="ECO:0000313" key="1">
    <source>
        <dbReference type="EMBL" id="MCU4398511.1"/>
    </source>
</evidence>
<gene>
    <name evidence="1" type="ORF">KTH64_16555</name>
</gene>
<evidence type="ECO:0000313" key="2">
    <source>
        <dbReference type="Proteomes" id="UP001208534"/>
    </source>
</evidence>